<sequence>MSHIYHTKVTQLGPLANEFISEKIIILFKGDAPAELAEYCVLHKENQLEDQIKANDIFKINDREYEITGVGEAVYKNLNQLGHITLKFDGNTTPDLPGTLSLEDKEVPEIHEGDILEIIRN</sequence>
<dbReference type="InterPro" id="IPR036665">
    <property type="entry name" value="PTS_IIA_glucitol/sorbitol_sf"/>
</dbReference>
<dbReference type="Pfam" id="PF03829">
    <property type="entry name" value="PTSIIA_gutA"/>
    <property type="match status" value="1"/>
</dbReference>
<gene>
    <name evidence="2" type="ORF">P9989_04405</name>
</gene>
<evidence type="ECO:0000313" key="2">
    <source>
        <dbReference type="EMBL" id="WFT75638.1"/>
    </source>
</evidence>
<dbReference type="EMBL" id="CP121671">
    <property type="protein sequence ID" value="WFT75638.1"/>
    <property type="molecule type" value="Genomic_DNA"/>
</dbReference>
<evidence type="ECO:0000256" key="1">
    <source>
        <dbReference type="PROSITE-ProRule" id="PRU00420"/>
    </source>
</evidence>
<feature type="modified residue" description="Phosphohistidine; by HPr" evidence="1">
    <location>
        <position position="43"/>
    </location>
</feature>
<dbReference type="SUPFAM" id="SSF141530">
    <property type="entry name" value="PTSIIA/GutA-like"/>
    <property type="match status" value="1"/>
</dbReference>
<organism evidence="2 3">
    <name type="scientific">Halobacillus naozhouensis</name>
    <dbReference type="NCBI Taxonomy" id="554880"/>
    <lineage>
        <taxon>Bacteria</taxon>
        <taxon>Bacillati</taxon>
        <taxon>Bacillota</taxon>
        <taxon>Bacilli</taxon>
        <taxon>Bacillales</taxon>
        <taxon>Bacillaceae</taxon>
        <taxon>Halobacillus</taxon>
    </lineage>
</organism>
<proteinExistence type="predicted"/>
<dbReference type="PANTHER" id="PTHR40398">
    <property type="entry name" value="PTS SYSTEM GLUCITOL/SORBITOL-SPECIFIC EIIA COMPONENT"/>
    <property type="match status" value="1"/>
</dbReference>
<dbReference type="Proteomes" id="UP001221597">
    <property type="component" value="Chromosome"/>
</dbReference>
<dbReference type="PANTHER" id="PTHR40398:SF1">
    <property type="entry name" value="PTS SYSTEM GLUCITOL_SORBITOL-SPECIFIC EIIA COMPONENT"/>
    <property type="match status" value="1"/>
</dbReference>
<reference evidence="2 3" key="1">
    <citation type="submission" date="2023-04" db="EMBL/GenBank/DDBJ databases">
        <title>Genome sequence of Halobacillus naozhouensis KACC 21980.</title>
        <authorList>
            <person name="Kim S."/>
            <person name="Heo J."/>
            <person name="Kwon S.-W."/>
        </authorList>
    </citation>
    <scope>NUCLEOTIDE SEQUENCE [LARGE SCALE GENOMIC DNA]</scope>
    <source>
        <strain evidence="2 3">KCTC 13234</strain>
    </source>
</reference>
<accession>A0ABY8J2L4</accession>
<protein>
    <submittedName>
        <fullName evidence="2">PTS glucitol/sorbitol transporter subunit IIA</fullName>
    </submittedName>
</protein>
<dbReference type="PROSITE" id="PS51097">
    <property type="entry name" value="PTS_EIIA_TYPE_5"/>
    <property type="match status" value="1"/>
</dbReference>
<dbReference type="Gene3D" id="2.40.33.40">
    <property type="entry name" value="Phosphotransferase system, glucitol/sorbitol-specific IIA component"/>
    <property type="match status" value="1"/>
</dbReference>
<name>A0ABY8J2L4_9BACI</name>
<evidence type="ECO:0000313" key="3">
    <source>
        <dbReference type="Proteomes" id="UP001221597"/>
    </source>
</evidence>
<dbReference type="InterPro" id="IPR004716">
    <property type="entry name" value="PTS_IIA_glucitol/sorbitol-sp"/>
</dbReference>
<dbReference type="RefSeq" id="WP_283077604.1">
    <property type="nucleotide sequence ID" value="NZ_CP121671.1"/>
</dbReference>
<keyword evidence="3" id="KW-1185">Reference proteome</keyword>